<evidence type="ECO:0000256" key="4">
    <source>
        <dbReference type="ARBA" id="ARBA00020594"/>
    </source>
</evidence>
<keyword evidence="10" id="KW-1185">Reference proteome</keyword>
<dbReference type="GO" id="GO:0005634">
    <property type="term" value="C:nucleus"/>
    <property type="evidence" value="ECO:0007669"/>
    <property type="project" value="UniProtKB-SubCell"/>
</dbReference>
<protein>
    <recommendedName>
        <fullName evidence="4">Calmodulin-lysine N-methyltransferase</fullName>
        <ecNumber evidence="3">2.1.1.60</ecNumber>
    </recommendedName>
</protein>
<dbReference type="GO" id="GO:0005737">
    <property type="term" value="C:cytoplasm"/>
    <property type="evidence" value="ECO:0007669"/>
    <property type="project" value="UniProtKB-SubCell"/>
</dbReference>
<dbReference type="PANTHER" id="PTHR13539:SF3">
    <property type="entry name" value="CALMODULIN-LYSINE N-METHYLTRANSFERASE"/>
    <property type="match status" value="1"/>
</dbReference>
<gene>
    <name evidence="9" type="ORF">CALMAC_LOCUS18955</name>
</gene>
<evidence type="ECO:0000313" key="10">
    <source>
        <dbReference type="Proteomes" id="UP000410492"/>
    </source>
</evidence>
<keyword evidence="5" id="KW-0963">Cytoplasm</keyword>
<sequence length="531" mass="60674">MDQTKDIYSLNSKCPVDLDEVLTYGNEKKKVARRRWAILAKALKGVFVSSIVMKLYQINIDIWQAFDSAASPTGSQPSSPTDEISVRRISSFMLLKTQQLPHIPIASNREIVDVPDALKKRTWYKYSACIEGREYFVNVGHRNRTFSGNIAVVKHKPFSRLSMDRPSRHPTENQAFQAITLVGEGQSPHYVAGVLDLHHTTVIRAVQCFRETGTYTRRPGHRATSQRDDNFVHLSVLRNRTFTSCSVNDLLRKERRVHISDRTARRRLHPANLTNRRPATGPLLTRQQPCRLRFAREYSGWTVNYCKVVLFTDETKIGLRSPDGRSRVWKRAAEDLMGFNNTGNVCIWPSEETLSYYVCSNLAQFRDKTVIELGGGMSCLAGLFVAKYGDPKEVTVTDGNKISVENVQATLRCNDFQVPVHCEVLKWSQAGPRTPYNIVLCADCLFFDDARADLIECLRTYMTGDGVALVMAPQRGRTLDDFMAQSEMRGLRCEKISRYNEVVWERRLQLLDHEEYDDNIHYPILIRVTKV</sequence>
<dbReference type="GO" id="GO:0032259">
    <property type="term" value="P:methylation"/>
    <property type="evidence" value="ECO:0007669"/>
    <property type="project" value="UniProtKB-KW"/>
</dbReference>
<dbReference type="PANTHER" id="PTHR13539">
    <property type="entry name" value="CALMODULIN-LYSINE N-METHYLTRANSFERASE"/>
    <property type="match status" value="1"/>
</dbReference>
<dbReference type="SUPFAM" id="SSF46689">
    <property type="entry name" value="Homeodomain-like"/>
    <property type="match status" value="1"/>
</dbReference>
<organism evidence="9 10">
    <name type="scientific">Callosobruchus maculatus</name>
    <name type="common">Southern cowpea weevil</name>
    <name type="synonym">Pulse bruchid</name>
    <dbReference type="NCBI Taxonomy" id="64391"/>
    <lineage>
        <taxon>Eukaryota</taxon>
        <taxon>Metazoa</taxon>
        <taxon>Ecdysozoa</taxon>
        <taxon>Arthropoda</taxon>
        <taxon>Hexapoda</taxon>
        <taxon>Insecta</taxon>
        <taxon>Pterygota</taxon>
        <taxon>Neoptera</taxon>
        <taxon>Endopterygota</taxon>
        <taxon>Coleoptera</taxon>
        <taxon>Polyphaga</taxon>
        <taxon>Cucujiformia</taxon>
        <taxon>Chrysomeloidea</taxon>
        <taxon>Chrysomelidae</taxon>
        <taxon>Bruchinae</taxon>
        <taxon>Bruchini</taxon>
        <taxon>Callosobruchus</taxon>
    </lineage>
</organism>
<dbReference type="InterPro" id="IPR019410">
    <property type="entry name" value="Methyltransf_16"/>
</dbReference>
<evidence type="ECO:0000256" key="1">
    <source>
        <dbReference type="ARBA" id="ARBA00004123"/>
    </source>
</evidence>
<comment type="subcellular location">
    <subcellularLocation>
        <location evidence="2">Cytoplasm</location>
    </subcellularLocation>
    <subcellularLocation>
        <location evidence="1">Nucleus</location>
    </subcellularLocation>
</comment>
<dbReference type="EMBL" id="CAACVG010013260">
    <property type="protein sequence ID" value="VEN61587.1"/>
    <property type="molecule type" value="Genomic_DNA"/>
</dbReference>
<evidence type="ECO:0000256" key="7">
    <source>
        <dbReference type="ARBA" id="ARBA00022679"/>
    </source>
</evidence>
<keyword evidence="6" id="KW-0489">Methyltransferase</keyword>
<dbReference type="CDD" id="cd02440">
    <property type="entry name" value="AdoMet_MTases"/>
    <property type="match status" value="1"/>
</dbReference>
<dbReference type="Proteomes" id="UP000410492">
    <property type="component" value="Unassembled WGS sequence"/>
</dbReference>
<dbReference type="InterPro" id="IPR025800">
    <property type="entry name" value="CaM-Lys-N-MeTrfase"/>
</dbReference>
<dbReference type="OrthoDB" id="413520at2759"/>
<dbReference type="Pfam" id="PF10294">
    <property type="entry name" value="Methyltransf_16"/>
    <property type="match status" value="1"/>
</dbReference>
<evidence type="ECO:0000256" key="2">
    <source>
        <dbReference type="ARBA" id="ARBA00004496"/>
    </source>
</evidence>
<evidence type="ECO:0000256" key="3">
    <source>
        <dbReference type="ARBA" id="ARBA00011914"/>
    </source>
</evidence>
<dbReference type="AlphaFoldDB" id="A0A653DP60"/>
<dbReference type="GO" id="GO:0018025">
    <property type="term" value="F:calmodulin-lysine N-methyltransferase activity"/>
    <property type="evidence" value="ECO:0007669"/>
    <property type="project" value="UniProtKB-EC"/>
</dbReference>
<dbReference type="SUPFAM" id="SSF53335">
    <property type="entry name" value="S-adenosyl-L-methionine-dependent methyltransferases"/>
    <property type="match status" value="1"/>
</dbReference>
<proteinExistence type="predicted"/>
<dbReference type="InterPro" id="IPR009057">
    <property type="entry name" value="Homeodomain-like_sf"/>
</dbReference>
<dbReference type="Gene3D" id="3.40.50.150">
    <property type="entry name" value="Vaccinia Virus protein VP39"/>
    <property type="match status" value="1"/>
</dbReference>
<evidence type="ECO:0000313" key="9">
    <source>
        <dbReference type="EMBL" id="VEN61587.1"/>
    </source>
</evidence>
<keyword evidence="8" id="KW-0539">Nucleus</keyword>
<reference evidence="9 10" key="1">
    <citation type="submission" date="2019-01" db="EMBL/GenBank/DDBJ databases">
        <authorList>
            <person name="Sayadi A."/>
        </authorList>
    </citation>
    <scope>NUCLEOTIDE SEQUENCE [LARGE SCALE GENOMIC DNA]</scope>
</reference>
<evidence type="ECO:0000256" key="6">
    <source>
        <dbReference type="ARBA" id="ARBA00022603"/>
    </source>
</evidence>
<name>A0A653DP60_CALMS</name>
<evidence type="ECO:0000256" key="5">
    <source>
        <dbReference type="ARBA" id="ARBA00022490"/>
    </source>
</evidence>
<dbReference type="EC" id="2.1.1.60" evidence="3"/>
<accession>A0A653DP60</accession>
<dbReference type="InterPro" id="IPR029063">
    <property type="entry name" value="SAM-dependent_MTases_sf"/>
</dbReference>
<keyword evidence="7" id="KW-0808">Transferase</keyword>
<evidence type="ECO:0000256" key="8">
    <source>
        <dbReference type="ARBA" id="ARBA00023242"/>
    </source>
</evidence>